<dbReference type="InterPro" id="IPR007163">
    <property type="entry name" value="VCA0040-like"/>
</dbReference>
<sequence length="382" mass="39866">MALTSLLRFGVLERQRAANRRPPTVIARRSLRLPETESVTYFAGADAYTLPMTDDTSTRGSFPGIRDFLRTFVIGICMGSADAVPGVSGGTIALIAGIYGRLIRMVTAITPGRLLGLLGALVPYNGRVSVQDAVGVWDELDGWFGLALATGVVTAVVVVTRVVHVASRNSPTLLFGFFFGLIAASAVILVRELTVATAFQASMAVTGFAVAFLLSGSSTFLSAGGLLVVFASGAIAVSAMILPGVSGSLLLVVLGQYTRMSTTLTRFVDALAGVVTGGTADRLTQHAAVVGTFVVGGLVGLFTVSRVVRYALDRNRRATMAFLVALVVGALRAPVERVGTEVGFTTDVALAFASAAVVGAVALLLLDWYAIDLDLETVDTER</sequence>
<name>A0A9Q4C306_9EURY</name>
<protein>
    <submittedName>
        <fullName evidence="2">DUF368 domain-containing protein</fullName>
    </submittedName>
</protein>
<feature type="transmembrane region" description="Helical" evidence="1">
    <location>
        <begin position="347"/>
        <end position="366"/>
    </location>
</feature>
<feature type="transmembrane region" description="Helical" evidence="1">
    <location>
        <begin position="226"/>
        <end position="254"/>
    </location>
</feature>
<feature type="transmembrane region" description="Helical" evidence="1">
    <location>
        <begin position="72"/>
        <end position="95"/>
    </location>
</feature>
<dbReference type="PANTHER" id="PTHR37308">
    <property type="entry name" value="INTEGRAL MEMBRANE PROTEIN"/>
    <property type="match status" value="1"/>
</dbReference>
<keyword evidence="3" id="KW-1185">Reference proteome</keyword>
<reference evidence="2" key="1">
    <citation type="submission" date="2022-09" db="EMBL/GenBank/DDBJ databases">
        <title>Haloadaptaus new haloarchaeum isolated from saline soil.</title>
        <authorList>
            <person name="Duran-Viseras A."/>
            <person name="Sanchez-Porro C."/>
            <person name="Ventosa A."/>
        </authorList>
    </citation>
    <scope>NUCLEOTIDE SEQUENCE</scope>
    <source>
        <strain evidence="2">F3-133</strain>
    </source>
</reference>
<feature type="transmembrane region" description="Helical" evidence="1">
    <location>
        <begin position="142"/>
        <end position="160"/>
    </location>
</feature>
<dbReference type="PANTHER" id="PTHR37308:SF1">
    <property type="entry name" value="POLYPRENYL-PHOSPHATE TRANSPORTER"/>
    <property type="match status" value="1"/>
</dbReference>
<evidence type="ECO:0000256" key="1">
    <source>
        <dbReference type="SAM" id="Phobius"/>
    </source>
</evidence>
<gene>
    <name evidence="2" type="ORF">EGH25_06125</name>
</gene>
<evidence type="ECO:0000313" key="3">
    <source>
        <dbReference type="Proteomes" id="UP001149411"/>
    </source>
</evidence>
<dbReference type="Pfam" id="PF04018">
    <property type="entry name" value="VCA0040-like"/>
    <property type="match status" value="1"/>
</dbReference>
<proteinExistence type="predicted"/>
<comment type="caution">
    <text evidence="2">The sequence shown here is derived from an EMBL/GenBank/DDBJ whole genome shotgun (WGS) entry which is preliminary data.</text>
</comment>
<keyword evidence="1" id="KW-0472">Membrane</keyword>
<keyword evidence="1" id="KW-1133">Transmembrane helix</keyword>
<evidence type="ECO:0000313" key="2">
    <source>
        <dbReference type="EMBL" id="MCX2818925.1"/>
    </source>
</evidence>
<keyword evidence="1" id="KW-0812">Transmembrane</keyword>
<accession>A0A9Q4C306</accession>
<feature type="transmembrane region" description="Helical" evidence="1">
    <location>
        <begin position="317"/>
        <end position="335"/>
    </location>
</feature>
<feature type="transmembrane region" description="Helical" evidence="1">
    <location>
        <begin position="286"/>
        <end position="305"/>
    </location>
</feature>
<dbReference type="AlphaFoldDB" id="A0A9Q4C306"/>
<dbReference type="Proteomes" id="UP001149411">
    <property type="component" value="Unassembled WGS sequence"/>
</dbReference>
<feature type="transmembrane region" description="Helical" evidence="1">
    <location>
        <begin position="172"/>
        <end position="190"/>
    </location>
</feature>
<dbReference type="EMBL" id="RKLV01000005">
    <property type="protein sequence ID" value="MCX2818925.1"/>
    <property type="molecule type" value="Genomic_DNA"/>
</dbReference>
<organism evidence="2 3">
    <name type="scientific">Halorutilus salinus</name>
    <dbReference type="NCBI Taxonomy" id="2487751"/>
    <lineage>
        <taxon>Archaea</taxon>
        <taxon>Methanobacteriati</taxon>
        <taxon>Methanobacteriota</taxon>
        <taxon>Stenosarchaea group</taxon>
        <taxon>Halobacteria</taxon>
        <taxon>Halorutilales</taxon>
        <taxon>Halorutilaceae</taxon>
        <taxon>Halorutilus</taxon>
    </lineage>
</organism>